<sequence>MITTSTFGGFGYQHSDVHVENMAHLNPGFTSLRLRGQCYEQKCGTLKMKDLRLDGGAQLHFSVGTTKGINMEYSDAINVERLTTYGTIDVNIEIRPCERMQNRCYPIIYYQSVTPGSLNNLKLVPSNIKIDGEIVPLTLDVSQEGVVYLCVGNAVLPKINYSVTIPSVTGVTTTPPAGIAYTPARSNFEFKAKYSFEKPFVVRTDRKIDGKTEEILEGKKNANGEYEYVIPQVTQHIVLKFGPDHVANMSIEGTAVWSHGETIYIRVERKDIASIYSVAGQLVRRIELSEGDTSVPMQRGVYVVTLKDGTVHKVIVK</sequence>
<reference evidence="1 2" key="1">
    <citation type="submission" date="2016-09" db="EMBL/GenBank/DDBJ databases">
        <authorList>
            <person name="Capua I."/>
            <person name="De Benedictis P."/>
            <person name="Joannis T."/>
            <person name="Lombin L.H."/>
            <person name="Cattoli G."/>
        </authorList>
    </citation>
    <scope>NUCLEOTIDE SEQUENCE [LARGE SCALE GENOMIC DNA]</scope>
    <source>
        <strain evidence="1 2">UB20</strain>
    </source>
</reference>
<evidence type="ECO:0000313" key="2">
    <source>
        <dbReference type="Proteomes" id="UP000182057"/>
    </source>
</evidence>
<organism evidence="1 2">
    <name type="scientific">Tannerella forsythia</name>
    <name type="common">Bacteroides forsythus</name>
    <dbReference type="NCBI Taxonomy" id="28112"/>
    <lineage>
        <taxon>Bacteria</taxon>
        <taxon>Pseudomonadati</taxon>
        <taxon>Bacteroidota</taxon>
        <taxon>Bacteroidia</taxon>
        <taxon>Bacteroidales</taxon>
        <taxon>Tannerellaceae</taxon>
        <taxon>Tannerella</taxon>
    </lineage>
</organism>
<evidence type="ECO:0000313" key="1">
    <source>
        <dbReference type="EMBL" id="SCQ18042.1"/>
    </source>
</evidence>
<dbReference type="EMBL" id="FMMM01000015">
    <property type="protein sequence ID" value="SCQ18042.1"/>
    <property type="molecule type" value="Genomic_DNA"/>
</dbReference>
<dbReference type="Proteomes" id="UP000182057">
    <property type="component" value="Unassembled WGS sequence"/>
</dbReference>
<accession>A0A1D3UD25</accession>
<protein>
    <recommendedName>
        <fullName evidence="3">T9SS C-terminal target domain-containing protein</fullName>
    </recommendedName>
</protein>
<name>A0A1D3UD25_TANFO</name>
<gene>
    <name evidence="1" type="ORF">TFUB20_00210</name>
</gene>
<dbReference type="AlphaFoldDB" id="A0A1D3UD25"/>
<evidence type="ECO:0008006" key="3">
    <source>
        <dbReference type="Google" id="ProtNLM"/>
    </source>
</evidence>
<proteinExistence type="predicted"/>